<evidence type="ECO:0000256" key="4">
    <source>
        <dbReference type="ARBA" id="ARBA00022741"/>
    </source>
</evidence>
<dbReference type="EC" id="3.6.3.-" evidence="7"/>
<dbReference type="AlphaFoldDB" id="A0A5C5ZRW0"/>
<dbReference type="PANTHER" id="PTHR42711:SF5">
    <property type="entry name" value="ABC TRANSPORTER ATP-BINDING PROTEIN NATA"/>
    <property type="match status" value="1"/>
</dbReference>
<dbReference type="PROSITE" id="PS50893">
    <property type="entry name" value="ABC_TRANSPORTER_2"/>
    <property type="match status" value="1"/>
</dbReference>
<dbReference type="InterPro" id="IPR003439">
    <property type="entry name" value="ABC_transporter-like_ATP-bd"/>
</dbReference>
<accession>A0A5C5ZRW0</accession>
<dbReference type="SMART" id="SM00382">
    <property type="entry name" value="AAA"/>
    <property type="match status" value="1"/>
</dbReference>
<keyword evidence="5 7" id="KW-0067">ATP-binding</keyword>
<evidence type="ECO:0000256" key="2">
    <source>
        <dbReference type="ARBA" id="ARBA00022448"/>
    </source>
</evidence>
<keyword evidence="8" id="KW-1185">Reference proteome</keyword>
<comment type="caution">
    <text evidence="7">The sequence shown here is derived from an EMBL/GenBank/DDBJ whole genome shotgun (WGS) entry which is preliminary data.</text>
</comment>
<evidence type="ECO:0000313" key="7">
    <source>
        <dbReference type="EMBL" id="TWT90030.1"/>
    </source>
</evidence>
<keyword evidence="2" id="KW-0813">Transport</keyword>
<evidence type="ECO:0000259" key="6">
    <source>
        <dbReference type="PROSITE" id="PS50893"/>
    </source>
</evidence>
<dbReference type="SUPFAM" id="SSF52540">
    <property type="entry name" value="P-loop containing nucleoside triphosphate hydrolases"/>
    <property type="match status" value="1"/>
</dbReference>
<keyword evidence="4" id="KW-0547">Nucleotide-binding</keyword>
<evidence type="ECO:0000256" key="5">
    <source>
        <dbReference type="ARBA" id="ARBA00022840"/>
    </source>
</evidence>
<sequence length="278" mass="30646">MTNPPPEAEAADRSSMAGPPRVMVSAQELTKCYDEAQGEPFVAVDRLSFEAHSGEVFGLLGPNGAGKTTALRILTTLLKPSSGVAMINGFDCAAQPELVRRQVGFISANTAIYDRMTAWEFVEYFGRLHGLDDDLLHDRMESLFERLQMQNLRDMLGSKMSTGMKQKTSIARALVHDPPVIVFDEATNGLDAFAARASLDEVAKLRDLDKCVVFSTHIMSEVERICDRIAVMDRGRIVESGTLEELRERHGESDLEELFFRLVRGGAEDGPPVADPND</sequence>
<organism evidence="7 8">
    <name type="scientific">Pseudobythopirellula maris</name>
    <dbReference type="NCBI Taxonomy" id="2527991"/>
    <lineage>
        <taxon>Bacteria</taxon>
        <taxon>Pseudomonadati</taxon>
        <taxon>Planctomycetota</taxon>
        <taxon>Planctomycetia</taxon>
        <taxon>Pirellulales</taxon>
        <taxon>Lacipirellulaceae</taxon>
        <taxon>Pseudobythopirellula</taxon>
    </lineage>
</organism>
<dbReference type="GO" id="GO:0016887">
    <property type="term" value="F:ATP hydrolysis activity"/>
    <property type="evidence" value="ECO:0007669"/>
    <property type="project" value="InterPro"/>
</dbReference>
<dbReference type="Proteomes" id="UP000315440">
    <property type="component" value="Unassembled WGS sequence"/>
</dbReference>
<dbReference type="Gene3D" id="3.40.50.300">
    <property type="entry name" value="P-loop containing nucleotide triphosphate hydrolases"/>
    <property type="match status" value="1"/>
</dbReference>
<protein>
    <submittedName>
        <fullName evidence="7">Daunorubicin/doxorubicin resistance ATP-binding protein DrrA</fullName>
        <ecNumber evidence="7">3.6.3.-</ecNumber>
    </submittedName>
</protein>
<dbReference type="Pfam" id="PF00005">
    <property type="entry name" value="ABC_tran"/>
    <property type="match status" value="1"/>
</dbReference>
<evidence type="ECO:0000256" key="1">
    <source>
        <dbReference type="ARBA" id="ARBA00005417"/>
    </source>
</evidence>
<evidence type="ECO:0000313" key="8">
    <source>
        <dbReference type="Proteomes" id="UP000315440"/>
    </source>
</evidence>
<evidence type="ECO:0000256" key="3">
    <source>
        <dbReference type="ARBA" id="ARBA00022458"/>
    </source>
</evidence>
<keyword evidence="7" id="KW-0378">Hydrolase</keyword>
<dbReference type="InterPro" id="IPR003593">
    <property type="entry name" value="AAA+_ATPase"/>
</dbReference>
<dbReference type="GO" id="GO:0005524">
    <property type="term" value="F:ATP binding"/>
    <property type="evidence" value="ECO:0007669"/>
    <property type="project" value="UniProtKB-KW"/>
</dbReference>
<keyword evidence="3" id="KW-0536">Nodulation</keyword>
<feature type="domain" description="ABC transporter" evidence="6">
    <location>
        <begin position="24"/>
        <end position="259"/>
    </location>
</feature>
<reference evidence="7 8" key="1">
    <citation type="submission" date="2019-02" db="EMBL/GenBank/DDBJ databases">
        <title>Deep-cultivation of Planctomycetes and their phenomic and genomic characterization uncovers novel biology.</title>
        <authorList>
            <person name="Wiegand S."/>
            <person name="Jogler M."/>
            <person name="Boedeker C."/>
            <person name="Pinto D."/>
            <person name="Vollmers J."/>
            <person name="Rivas-Marin E."/>
            <person name="Kohn T."/>
            <person name="Peeters S.H."/>
            <person name="Heuer A."/>
            <person name="Rast P."/>
            <person name="Oberbeckmann S."/>
            <person name="Bunk B."/>
            <person name="Jeske O."/>
            <person name="Meyerdierks A."/>
            <person name="Storesund J.E."/>
            <person name="Kallscheuer N."/>
            <person name="Luecker S."/>
            <person name="Lage O.M."/>
            <person name="Pohl T."/>
            <person name="Merkel B.J."/>
            <person name="Hornburger P."/>
            <person name="Mueller R.-W."/>
            <person name="Bruemmer F."/>
            <person name="Labrenz M."/>
            <person name="Spormann A.M."/>
            <person name="Op Den Camp H."/>
            <person name="Overmann J."/>
            <person name="Amann R."/>
            <person name="Jetten M.S.M."/>
            <person name="Mascher T."/>
            <person name="Medema M.H."/>
            <person name="Devos D.P."/>
            <person name="Kaster A.-K."/>
            <person name="Ovreas L."/>
            <person name="Rohde M."/>
            <person name="Galperin M.Y."/>
            <person name="Jogler C."/>
        </authorList>
    </citation>
    <scope>NUCLEOTIDE SEQUENCE [LARGE SCALE GENOMIC DNA]</scope>
    <source>
        <strain evidence="7 8">Mal64</strain>
    </source>
</reference>
<name>A0A5C5ZRW0_9BACT</name>
<dbReference type="PANTHER" id="PTHR42711">
    <property type="entry name" value="ABC TRANSPORTER ATP-BINDING PROTEIN"/>
    <property type="match status" value="1"/>
</dbReference>
<gene>
    <name evidence="7" type="primary">drrA_1</name>
    <name evidence="7" type="ORF">Mal64_04130</name>
</gene>
<dbReference type="InterPro" id="IPR050763">
    <property type="entry name" value="ABC_transporter_ATP-binding"/>
</dbReference>
<comment type="similarity">
    <text evidence="1">Belongs to the ABC transporter superfamily.</text>
</comment>
<dbReference type="EMBL" id="SJPQ01000001">
    <property type="protein sequence ID" value="TWT90030.1"/>
    <property type="molecule type" value="Genomic_DNA"/>
</dbReference>
<proteinExistence type="inferred from homology"/>
<dbReference type="InterPro" id="IPR027417">
    <property type="entry name" value="P-loop_NTPase"/>
</dbReference>